<evidence type="ECO:0000313" key="3">
    <source>
        <dbReference type="Proteomes" id="UP000054107"/>
    </source>
</evidence>
<evidence type="ECO:0008006" key="4">
    <source>
        <dbReference type="Google" id="ProtNLM"/>
    </source>
</evidence>
<dbReference type="AlphaFoldDB" id="A0A0B7N3R6"/>
<gene>
    <name evidence="2" type="primary">PARPA_03707.1 scaffold 9273</name>
</gene>
<keyword evidence="3" id="KW-1185">Reference proteome</keyword>
<proteinExistence type="predicted"/>
<feature type="compositionally biased region" description="Pro residues" evidence="1">
    <location>
        <begin position="35"/>
        <end position="45"/>
    </location>
</feature>
<evidence type="ECO:0000256" key="1">
    <source>
        <dbReference type="SAM" id="MobiDB-lite"/>
    </source>
</evidence>
<dbReference type="EMBL" id="LN723094">
    <property type="protein sequence ID" value="CEP10088.1"/>
    <property type="molecule type" value="Genomic_DNA"/>
</dbReference>
<dbReference type="Proteomes" id="UP000054107">
    <property type="component" value="Unassembled WGS sequence"/>
</dbReference>
<protein>
    <recommendedName>
        <fullName evidence="4">R3H domain-containing protein</fullName>
    </recommendedName>
</protein>
<reference evidence="2 3" key="1">
    <citation type="submission" date="2014-09" db="EMBL/GenBank/DDBJ databases">
        <authorList>
            <person name="Ellenberger Sabrina"/>
        </authorList>
    </citation>
    <scope>NUCLEOTIDE SEQUENCE [LARGE SCALE GENOMIC DNA]</scope>
    <source>
        <strain evidence="2 3">CBS 412.66</strain>
    </source>
</reference>
<name>A0A0B7N3R6_9FUNG</name>
<dbReference type="OrthoDB" id="10256743at2759"/>
<feature type="region of interest" description="Disordered" evidence="1">
    <location>
        <begin position="26"/>
        <end position="72"/>
    </location>
</feature>
<evidence type="ECO:0000313" key="2">
    <source>
        <dbReference type="EMBL" id="CEP10088.1"/>
    </source>
</evidence>
<sequence length="208" mass="23919">MQQPQSTVIFVQSTAHWKAIQQQRAQLLEVTSPPSSAPPSEPSPPRVIHREPKQAPTKKPSRLIGKEGSRRRNRWTNNTFADHPLAVLYAEDLCPPGYEAKTPKYDFGLILADQEDEEQVIIPKQQIVQVKAHNLPRHVRHSLKKTHISKGLVTNYESQLIEFIDIWLNDVECLENACLKIYVASNNQFERYVLHTMSRYYGFSSFSK</sequence>
<accession>A0A0B7N3R6</accession>
<organism evidence="2 3">
    <name type="scientific">Parasitella parasitica</name>
    <dbReference type="NCBI Taxonomy" id="35722"/>
    <lineage>
        <taxon>Eukaryota</taxon>
        <taxon>Fungi</taxon>
        <taxon>Fungi incertae sedis</taxon>
        <taxon>Mucoromycota</taxon>
        <taxon>Mucoromycotina</taxon>
        <taxon>Mucoromycetes</taxon>
        <taxon>Mucorales</taxon>
        <taxon>Mucorineae</taxon>
        <taxon>Mucoraceae</taxon>
        <taxon>Parasitella</taxon>
    </lineage>
</organism>